<evidence type="ECO:0000256" key="6">
    <source>
        <dbReference type="ARBA" id="ARBA00022884"/>
    </source>
</evidence>
<keyword evidence="4" id="KW-0255">Endonuclease</keyword>
<dbReference type="GO" id="GO:0016787">
    <property type="term" value="F:hydrolase activity"/>
    <property type="evidence" value="ECO:0007669"/>
    <property type="project" value="UniProtKB-KW"/>
</dbReference>
<keyword evidence="5" id="KW-0378">Hydrolase</keyword>
<accession>A0A2P5P8M6</accession>
<dbReference type="OrthoDB" id="121656at2"/>
<dbReference type="SUPFAM" id="SSF54786">
    <property type="entry name" value="YcfA/nrd intein domain"/>
    <property type="match status" value="1"/>
</dbReference>
<evidence type="ECO:0000313" key="8">
    <source>
        <dbReference type="EMBL" id="PPD58647.1"/>
    </source>
</evidence>
<gene>
    <name evidence="8" type="ORF">JP09_001860</name>
</gene>
<keyword evidence="7" id="KW-0346">Stress response</keyword>
<dbReference type="Pfam" id="PF07927">
    <property type="entry name" value="HicA_toxin"/>
    <property type="match status" value="1"/>
</dbReference>
<protein>
    <recommendedName>
        <fullName evidence="10">Type II toxin-antitoxin system HicA family toxin</fullName>
    </recommendedName>
</protein>
<comment type="caution">
    <text evidence="8">The sequence shown here is derived from an EMBL/GenBank/DDBJ whole genome shotgun (WGS) entry which is preliminary data.</text>
</comment>
<dbReference type="InterPro" id="IPR038570">
    <property type="entry name" value="HicA_sf"/>
</dbReference>
<evidence type="ECO:0000256" key="7">
    <source>
        <dbReference type="ARBA" id="ARBA00023016"/>
    </source>
</evidence>
<evidence type="ECO:0000256" key="2">
    <source>
        <dbReference type="ARBA" id="ARBA00022649"/>
    </source>
</evidence>
<keyword evidence="6" id="KW-0694">RNA-binding</keyword>
<name>A0A2P5P8M6_9CHLR</name>
<evidence type="ECO:0000313" key="9">
    <source>
        <dbReference type="Proteomes" id="UP000235653"/>
    </source>
</evidence>
<dbReference type="EMBL" id="JQAN02000006">
    <property type="protein sequence ID" value="PPD58647.1"/>
    <property type="molecule type" value="Genomic_DNA"/>
</dbReference>
<dbReference type="InterPro" id="IPR012933">
    <property type="entry name" value="HicA_mRNA_interferase"/>
</dbReference>
<reference evidence="8 9" key="1">
    <citation type="journal article" date="2017" name="ISME J.">
        <title>Grape pomace compost harbors organohalide-respiring Dehalogenimonas species with novel reductive dehalogenase genes.</title>
        <authorList>
            <person name="Yang Y."/>
            <person name="Higgins S.A."/>
            <person name="Yan J."/>
            <person name="Simsir B."/>
            <person name="Chourey K."/>
            <person name="Iyer R."/>
            <person name="Hettich R.L."/>
            <person name="Baldwin B."/>
            <person name="Ogles D.M."/>
            <person name="Loffler F.E."/>
        </authorList>
    </citation>
    <scope>NUCLEOTIDE SEQUENCE [LARGE SCALE GENOMIC DNA]</scope>
    <source>
        <strain evidence="8 9">GP</strain>
    </source>
</reference>
<dbReference type="AlphaFoldDB" id="A0A2P5P8M6"/>
<dbReference type="Gene3D" id="3.30.920.30">
    <property type="entry name" value="Hypothetical protein"/>
    <property type="match status" value="1"/>
</dbReference>
<dbReference type="GO" id="GO:0004519">
    <property type="term" value="F:endonuclease activity"/>
    <property type="evidence" value="ECO:0007669"/>
    <property type="project" value="UniProtKB-KW"/>
</dbReference>
<keyword evidence="2" id="KW-1277">Toxin-antitoxin system</keyword>
<evidence type="ECO:0000256" key="1">
    <source>
        <dbReference type="ARBA" id="ARBA00006620"/>
    </source>
</evidence>
<evidence type="ECO:0000256" key="3">
    <source>
        <dbReference type="ARBA" id="ARBA00022722"/>
    </source>
</evidence>
<keyword evidence="9" id="KW-1185">Reference proteome</keyword>
<evidence type="ECO:0000256" key="5">
    <source>
        <dbReference type="ARBA" id="ARBA00022801"/>
    </source>
</evidence>
<comment type="similarity">
    <text evidence="1">Belongs to the HicA mRNA interferase family.</text>
</comment>
<evidence type="ECO:0000256" key="4">
    <source>
        <dbReference type="ARBA" id="ARBA00022759"/>
    </source>
</evidence>
<dbReference type="GO" id="GO:0003729">
    <property type="term" value="F:mRNA binding"/>
    <property type="evidence" value="ECO:0007669"/>
    <property type="project" value="InterPro"/>
</dbReference>
<sequence>MSRLMQKAGFNVSYKKGHHIALQRKEPFTTLIIPDNQTLDSGTVDALLDDACISDEEFKKLLQRK</sequence>
<dbReference type="Proteomes" id="UP000235653">
    <property type="component" value="Unassembled WGS sequence"/>
</dbReference>
<evidence type="ECO:0008006" key="10">
    <source>
        <dbReference type="Google" id="ProtNLM"/>
    </source>
</evidence>
<proteinExistence type="inferred from homology"/>
<keyword evidence="3" id="KW-0540">Nuclease</keyword>
<organism evidence="8 9">
    <name type="scientific">Dehalogenimonas etheniformans</name>
    <dbReference type="NCBI Taxonomy" id="1536648"/>
    <lineage>
        <taxon>Bacteria</taxon>
        <taxon>Bacillati</taxon>
        <taxon>Chloroflexota</taxon>
        <taxon>Dehalococcoidia</taxon>
        <taxon>Dehalococcoidales</taxon>
        <taxon>Dehalococcoidaceae</taxon>
        <taxon>Dehalogenimonas</taxon>
    </lineage>
</organism>